<feature type="chain" id="PRO_5037864555" description="Lipoprotein" evidence="2">
    <location>
        <begin position="20"/>
        <end position="198"/>
    </location>
</feature>
<gene>
    <name evidence="3" type="ORF">JKA74_09385</name>
</gene>
<proteinExistence type="predicted"/>
<feature type="signal peptide" evidence="2">
    <location>
        <begin position="1"/>
        <end position="19"/>
    </location>
</feature>
<evidence type="ECO:0000313" key="3">
    <source>
        <dbReference type="EMBL" id="MBK6265251.1"/>
    </source>
</evidence>
<evidence type="ECO:0008006" key="5">
    <source>
        <dbReference type="Google" id="ProtNLM"/>
    </source>
</evidence>
<dbReference type="RefSeq" id="WP_201430925.1">
    <property type="nucleotide sequence ID" value="NZ_JAEQBW010000003.1"/>
</dbReference>
<evidence type="ECO:0000256" key="1">
    <source>
        <dbReference type="SAM" id="MobiDB-lite"/>
    </source>
</evidence>
<feature type="region of interest" description="Disordered" evidence="1">
    <location>
        <begin position="21"/>
        <end position="44"/>
    </location>
</feature>
<organism evidence="3 4">
    <name type="scientific">Marivirga aurantiaca</name>
    <dbReference type="NCBI Taxonomy" id="2802615"/>
    <lineage>
        <taxon>Bacteria</taxon>
        <taxon>Pseudomonadati</taxon>
        <taxon>Bacteroidota</taxon>
        <taxon>Cytophagia</taxon>
        <taxon>Cytophagales</taxon>
        <taxon>Marivirgaceae</taxon>
        <taxon>Marivirga</taxon>
    </lineage>
</organism>
<reference evidence="3" key="1">
    <citation type="submission" date="2021-01" db="EMBL/GenBank/DDBJ databases">
        <title>Marivirga aurantiaca sp. nov., isolated from intertidal surface sediments.</title>
        <authorList>
            <person name="Zhang M."/>
        </authorList>
    </citation>
    <scope>NUCLEOTIDE SEQUENCE</scope>
    <source>
        <strain evidence="3">S37H4</strain>
    </source>
</reference>
<keyword evidence="2" id="KW-0732">Signal</keyword>
<keyword evidence="4" id="KW-1185">Reference proteome</keyword>
<accession>A0A934WYH4</accession>
<dbReference type="PROSITE" id="PS51257">
    <property type="entry name" value="PROKAR_LIPOPROTEIN"/>
    <property type="match status" value="1"/>
</dbReference>
<protein>
    <recommendedName>
        <fullName evidence="5">Lipoprotein</fullName>
    </recommendedName>
</protein>
<dbReference type="EMBL" id="JAEQBW010000003">
    <property type="protein sequence ID" value="MBK6265251.1"/>
    <property type="molecule type" value="Genomic_DNA"/>
</dbReference>
<name>A0A934WYH4_9BACT</name>
<evidence type="ECO:0000256" key="2">
    <source>
        <dbReference type="SAM" id="SignalP"/>
    </source>
</evidence>
<sequence>MRAIILVFHLFLAIISSCGQTTQNEKPPLSKNPKTLVPEVPKNSSDKINSKVQVYEILPRELNLEYVKKADINLDGYTDAIVVCSRKDSLNSTRPVVIFYGNSEGDYDYIERNDHIICDGFQKIVVTKNYFTFESRIGTKMDYSLIYKTFIVKEDSIYFHRYDEEIYSVYDYDKGGKLDEKITKRAEEYDYPSFKEYK</sequence>
<dbReference type="Proteomes" id="UP000611723">
    <property type="component" value="Unassembled WGS sequence"/>
</dbReference>
<dbReference type="AlphaFoldDB" id="A0A934WYH4"/>
<evidence type="ECO:0000313" key="4">
    <source>
        <dbReference type="Proteomes" id="UP000611723"/>
    </source>
</evidence>
<comment type="caution">
    <text evidence="3">The sequence shown here is derived from an EMBL/GenBank/DDBJ whole genome shotgun (WGS) entry which is preliminary data.</text>
</comment>